<organism evidence="1 2">
    <name type="scientific">Camellia lanceoleosa</name>
    <dbReference type="NCBI Taxonomy" id="1840588"/>
    <lineage>
        <taxon>Eukaryota</taxon>
        <taxon>Viridiplantae</taxon>
        <taxon>Streptophyta</taxon>
        <taxon>Embryophyta</taxon>
        <taxon>Tracheophyta</taxon>
        <taxon>Spermatophyta</taxon>
        <taxon>Magnoliopsida</taxon>
        <taxon>eudicotyledons</taxon>
        <taxon>Gunneridae</taxon>
        <taxon>Pentapetalae</taxon>
        <taxon>asterids</taxon>
        <taxon>Ericales</taxon>
        <taxon>Theaceae</taxon>
        <taxon>Camellia</taxon>
    </lineage>
</organism>
<comment type="caution">
    <text evidence="1">The sequence shown here is derived from an EMBL/GenBank/DDBJ whole genome shotgun (WGS) entry which is preliminary data.</text>
</comment>
<dbReference type="EMBL" id="CM045766">
    <property type="protein sequence ID" value="KAI8005431.1"/>
    <property type="molecule type" value="Genomic_DNA"/>
</dbReference>
<sequence>MPFGKDSYNSAKTLGDHGDEFAIADRSSVGDADSSGFRDRWRSQVGRSERSAVWRSLVRSLRCVAARAEEIDRISPSPPLSPRMGLMRPDLSVACQALIEAAPAEEVVVVREYKEGGAKVKGKGVPVYVMMPLDSVTMENTVNKRKAMNVSLQAMNTSLLYEKKDLLPTLHFSGLRSLHCINKRSLLCFSLVEGIHSVNELLQQ</sequence>
<gene>
    <name evidence="1" type="ORF">LOK49_LG08G01828</name>
</gene>
<keyword evidence="2" id="KW-1185">Reference proteome</keyword>
<proteinExistence type="predicted"/>
<protein>
    <submittedName>
        <fullName evidence="1">Uncharacterized protein</fullName>
    </submittedName>
</protein>
<dbReference type="Proteomes" id="UP001060215">
    <property type="component" value="Chromosome 9"/>
</dbReference>
<reference evidence="1 2" key="1">
    <citation type="journal article" date="2022" name="Plant J.">
        <title>Chromosome-level genome of Camellia lanceoleosa provides a valuable resource for understanding genome evolution and self-incompatibility.</title>
        <authorList>
            <person name="Gong W."/>
            <person name="Xiao S."/>
            <person name="Wang L."/>
            <person name="Liao Z."/>
            <person name="Chang Y."/>
            <person name="Mo W."/>
            <person name="Hu G."/>
            <person name="Li W."/>
            <person name="Zhao G."/>
            <person name="Zhu H."/>
            <person name="Hu X."/>
            <person name="Ji K."/>
            <person name="Xiang X."/>
            <person name="Song Q."/>
            <person name="Yuan D."/>
            <person name="Jin S."/>
            <person name="Zhang L."/>
        </authorList>
    </citation>
    <scope>NUCLEOTIDE SEQUENCE [LARGE SCALE GENOMIC DNA]</scope>
    <source>
        <strain evidence="1">SQ_2022a</strain>
    </source>
</reference>
<name>A0ACC0GXG6_9ERIC</name>
<accession>A0ACC0GXG6</accession>
<evidence type="ECO:0000313" key="1">
    <source>
        <dbReference type="EMBL" id="KAI8005431.1"/>
    </source>
</evidence>
<evidence type="ECO:0000313" key="2">
    <source>
        <dbReference type="Proteomes" id="UP001060215"/>
    </source>
</evidence>